<dbReference type="SFLD" id="SFLDG01065">
    <property type="entry name" value="anaerobic_coproporphyrinogen-I"/>
    <property type="match status" value="1"/>
</dbReference>
<dbReference type="Pfam" id="PF04055">
    <property type="entry name" value="Radical_SAM"/>
    <property type="match status" value="1"/>
</dbReference>
<dbReference type="EMBL" id="MFNF01000001">
    <property type="protein sequence ID" value="OGH05041.1"/>
    <property type="molecule type" value="Genomic_DNA"/>
</dbReference>
<dbReference type="InterPro" id="IPR013785">
    <property type="entry name" value="Aldolase_TIM"/>
</dbReference>
<evidence type="ECO:0000256" key="2">
    <source>
        <dbReference type="ARBA" id="ARBA00006100"/>
    </source>
</evidence>
<evidence type="ECO:0000259" key="11">
    <source>
        <dbReference type="PROSITE" id="PS51918"/>
    </source>
</evidence>
<sequence length="381" mass="43192">MALPLHSIYVHLPFCRTLCPFCAFSVLRDREEKSFYLDLLEREWWLLQDSVALDFSSLGSVYLGGGTPSTLNLHHLERLFRLLPPLGAPVQVSMELNPEDVSLGYALGLKELGVNRVSLGVQSLDPRSLQTLGRGHPVRHSLQAIENLQSAGFTDLNLDLIFGFLGQTAAELERDLEGFLALKPRHISAYALSVEPGSKIARLPVWSRWVETEEQRIRDFYLYLIEALAGAGYRQYEVSNFALPGFESRQNLSNWNRESYLGLGLSAHGLLGDFRYANHRSLRHYKEDLNQGRNPWSLSETLTVTQVREERWMLELRRPEGVRLADFFPDPALAVQSFAPAFQNGWIRLDGERLCLTVQGFLLADELTAYLLTRQTGKGFI</sequence>
<dbReference type="InterPro" id="IPR007197">
    <property type="entry name" value="rSAM"/>
</dbReference>
<comment type="function">
    <text evidence="10">Probably acts as a heme chaperone, transferring heme to an unknown acceptor. Binds one molecule of heme per monomer, possibly covalently. Binds 1 [4Fe-4S] cluster. The cluster is coordinated with 3 cysteines and an exchangeable S-adenosyl-L-methionine.</text>
</comment>
<proteinExistence type="inferred from homology"/>
<name>A0A1F6H3U3_9PROT</name>
<evidence type="ECO:0000256" key="4">
    <source>
        <dbReference type="ARBA" id="ARBA00022617"/>
    </source>
</evidence>
<keyword evidence="10" id="KW-0004">4Fe-4S</keyword>
<comment type="caution">
    <text evidence="12">The sequence shown here is derived from an EMBL/GenBank/DDBJ whole genome shotgun (WGS) entry which is preliminary data.</text>
</comment>
<comment type="similarity">
    <text evidence="2">Belongs to the anaerobic coproporphyrinogen-III oxidase family. HemW subfamily.</text>
</comment>
<protein>
    <recommendedName>
        <fullName evidence="3 10">Heme chaperone HemW</fullName>
    </recommendedName>
</protein>
<dbReference type="Gene3D" id="3.20.20.70">
    <property type="entry name" value="Aldolase class I"/>
    <property type="match status" value="1"/>
</dbReference>
<comment type="subcellular location">
    <subcellularLocation>
        <location evidence="10">Cytoplasm</location>
    </subcellularLocation>
</comment>
<dbReference type="GO" id="GO:0051539">
    <property type="term" value="F:4 iron, 4 sulfur cluster binding"/>
    <property type="evidence" value="ECO:0007669"/>
    <property type="project" value="UniProtKB-UniRule"/>
</dbReference>
<dbReference type="CDD" id="cd01335">
    <property type="entry name" value="Radical_SAM"/>
    <property type="match status" value="1"/>
</dbReference>
<dbReference type="PANTHER" id="PTHR13932">
    <property type="entry name" value="COPROPORPHYRINIGEN III OXIDASE"/>
    <property type="match status" value="1"/>
</dbReference>
<dbReference type="InterPro" id="IPR006638">
    <property type="entry name" value="Elp3/MiaA/NifB-like_rSAM"/>
</dbReference>
<keyword evidence="10" id="KW-0963">Cytoplasm</keyword>
<comment type="cofactor">
    <cofactor evidence="1">
        <name>[4Fe-4S] cluster</name>
        <dbReference type="ChEBI" id="CHEBI:49883"/>
    </cofactor>
</comment>
<dbReference type="AlphaFoldDB" id="A0A1F6H3U3"/>
<dbReference type="GO" id="GO:0046872">
    <property type="term" value="F:metal ion binding"/>
    <property type="evidence" value="ECO:0007669"/>
    <property type="project" value="UniProtKB-UniRule"/>
</dbReference>
<dbReference type="GO" id="GO:0005737">
    <property type="term" value="C:cytoplasm"/>
    <property type="evidence" value="ECO:0007669"/>
    <property type="project" value="UniProtKB-SubCell"/>
</dbReference>
<evidence type="ECO:0000256" key="10">
    <source>
        <dbReference type="RuleBase" id="RU364116"/>
    </source>
</evidence>
<keyword evidence="6 10" id="KW-0479">Metal-binding</keyword>
<organism evidence="12 13">
    <name type="scientific">Candidatus Lambdaproteobacteria bacterium RIFOXYD2_FULL_56_26</name>
    <dbReference type="NCBI Taxonomy" id="1817773"/>
    <lineage>
        <taxon>Bacteria</taxon>
        <taxon>Pseudomonadati</taxon>
        <taxon>Pseudomonadota</taxon>
        <taxon>Candidatus Lambdaproteobacteria</taxon>
    </lineage>
</organism>
<dbReference type="PROSITE" id="PS51918">
    <property type="entry name" value="RADICAL_SAM"/>
    <property type="match status" value="1"/>
</dbReference>
<feature type="domain" description="Radical SAM core" evidence="11">
    <location>
        <begin position="1"/>
        <end position="234"/>
    </location>
</feature>
<dbReference type="NCBIfam" id="TIGR00539">
    <property type="entry name" value="hemN_rel"/>
    <property type="match status" value="1"/>
</dbReference>
<dbReference type="InterPro" id="IPR004559">
    <property type="entry name" value="HemW-like"/>
</dbReference>
<dbReference type="SUPFAM" id="SSF102114">
    <property type="entry name" value="Radical SAM enzymes"/>
    <property type="match status" value="1"/>
</dbReference>
<dbReference type="SFLD" id="SFLDS00029">
    <property type="entry name" value="Radical_SAM"/>
    <property type="match status" value="1"/>
</dbReference>
<evidence type="ECO:0000313" key="12">
    <source>
        <dbReference type="EMBL" id="OGH05041.1"/>
    </source>
</evidence>
<keyword evidence="7 10" id="KW-0408">Iron</keyword>
<evidence type="ECO:0000256" key="1">
    <source>
        <dbReference type="ARBA" id="ARBA00001966"/>
    </source>
</evidence>
<accession>A0A1F6H3U3</accession>
<keyword evidence="8 10" id="KW-0411">Iron-sulfur</keyword>
<dbReference type="Proteomes" id="UP000177583">
    <property type="component" value="Unassembled WGS sequence"/>
</dbReference>
<keyword evidence="9 10" id="KW-0143">Chaperone</keyword>
<dbReference type="SMART" id="SM00729">
    <property type="entry name" value="Elp3"/>
    <property type="match status" value="1"/>
</dbReference>
<dbReference type="InterPro" id="IPR058240">
    <property type="entry name" value="rSAM_sf"/>
</dbReference>
<dbReference type="InterPro" id="IPR034505">
    <property type="entry name" value="Coproporphyrinogen-III_oxidase"/>
</dbReference>
<dbReference type="GO" id="GO:0004109">
    <property type="term" value="F:coproporphyrinogen oxidase activity"/>
    <property type="evidence" value="ECO:0007669"/>
    <property type="project" value="InterPro"/>
</dbReference>
<evidence type="ECO:0000256" key="6">
    <source>
        <dbReference type="ARBA" id="ARBA00022723"/>
    </source>
</evidence>
<gene>
    <name evidence="12" type="ORF">A2557_08700</name>
</gene>
<dbReference type="SFLD" id="SFLDF00562">
    <property type="entry name" value="HemN-like__clustered_with_heat"/>
    <property type="match status" value="1"/>
</dbReference>
<reference evidence="12 13" key="1">
    <citation type="journal article" date="2016" name="Nat. Commun.">
        <title>Thousands of microbial genomes shed light on interconnected biogeochemical processes in an aquifer system.</title>
        <authorList>
            <person name="Anantharaman K."/>
            <person name="Brown C.T."/>
            <person name="Hug L.A."/>
            <person name="Sharon I."/>
            <person name="Castelle C.J."/>
            <person name="Probst A.J."/>
            <person name="Thomas B.C."/>
            <person name="Singh A."/>
            <person name="Wilkins M.J."/>
            <person name="Karaoz U."/>
            <person name="Brodie E.L."/>
            <person name="Williams K.H."/>
            <person name="Hubbard S.S."/>
            <person name="Banfield J.F."/>
        </authorList>
    </citation>
    <scope>NUCLEOTIDE SEQUENCE [LARGE SCALE GENOMIC DNA]</scope>
</reference>
<evidence type="ECO:0000256" key="3">
    <source>
        <dbReference type="ARBA" id="ARBA00017228"/>
    </source>
</evidence>
<evidence type="ECO:0000256" key="5">
    <source>
        <dbReference type="ARBA" id="ARBA00022691"/>
    </source>
</evidence>
<evidence type="ECO:0000256" key="7">
    <source>
        <dbReference type="ARBA" id="ARBA00023004"/>
    </source>
</evidence>
<dbReference type="GO" id="GO:0006779">
    <property type="term" value="P:porphyrin-containing compound biosynthetic process"/>
    <property type="evidence" value="ECO:0007669"/>
    <property type="project" value="InterPro"/>
</dbReference>
<evidence type="ECO:0000256" key="8">
    <source>
        <dbReference type="ARBA" id="ARBA00023014"/>
    </source>
</evidence>
<dbReference type="PANTHER" id="PTHR13932:SF5">
    <property type="entry name" value="RADICAL S-ADENOSYL METHIONINE DOMAIN-CONTAINING PROTEIN 1, MITOCHONDRIAL"/>
    <property type="match status" value="1"/>
</dbReference>
<keyword evidence="4 10" id="KW-0349">Heme</keyword>
<keyword evidence="5 10" id="KW-0949">S-adenosyl-L-methionine</keyword>
<evidence type="ECO:0000256" key="9">
    <source>
        <dbReference type="ARBA" id="ARBA00023186"/>
    </source>
</evidence>
<evidence type="ECO:0000313" key="13">
    <source>
        <dbReference type="Proteomes" id="UP000177583"/>
    </source>
</evidence>